<comment type="similarity">
    <text evidence="1">Belongs to the peptidase S12 family.</text>
</comment>
<evidence type="ECO:0000259" key="2">
    <source>
        <dbReference type="Pfam" id="PF00144"/>
    </source>
</evidence>
<accession>A0ABQ0MDC0</accession>
<name>A0ABQ0MDC0_MYCCL</name>
<gene>
    <name evidence="3" type="ORF">MCHLO_17333</name>
</gene>
<dbReference type="InterPro" id="IPR012338">
    <property type="entry name" value="Beta-lactam/transpept-like"/>
</dbReference>
<organism evidence="3 4">
    <name type="scientific">Mycena chlorophos</name>
    <name type="common">Agaric fungus</name>
    <name type="synonym">Agaricus chlorophos</name>
    <dbReference type="NCBI Taxonomy" id="658473"/>
    <lineage>
        <taxon>Eukaryota</taxon>
        <taxon>Fungi</taxon>
        <taxon>Dikarya</taxon>
        <taxon>Basidiomycota</taxon>
        <taxon>Agaricomycotina</taxon>
        <taxon>Agaricomycetes</taxon>
        <taxon>Agaricomycetidae</taxon>
        <taxon>Agaricales</taxon>
        <taxon>Marasmiineae</taxon>
        <taxon>Mycenaceae</taxon>
        <taxon>Mycena</taxon>
    </lineage>
</organism>
<dbReference type="InterPro" id="IPR001466">
    <property type="entry name" value="Beta-lactam-related"/>
</dbReference>
<dbReference type="EMBL" id="DF850019">
    <property type="protein sequence ID" value="GAT61300.1"/>
    <property type="molecule type" value="Genomic_DNA"/>
</dbReference>
<dbReference type="PANTHER" id="PTHR46825:SF15">
    <property type="entry name" value="BETA-LACTAMASE-RELATED DOMAIN-CONTAINING PROTEIN"/>
    <property type="match status" value="1"/>
</dbReference>
<dbReference type="SUPFAM" id="SSF56601">
    <property type="entry name" value="beta-lactamase/transpeptidase-like"/>
    <property type="match status" value="1"/>
</dbReference>
<protein>
    <recommendedName>
        <fullName evidence="2">Beta-lactamase-related domain-containing protein</fullName>
    </recommendedName>
</protein>
<reference evidence="3" key="1">
    <citation type="submission" date="2014-09" db="EMBL/GenBank/DDBJ databases">
        <title>Genome sequence of the luminous mushroom Mycena chlorophos for searching fungal bioluminescence genes.</title>
        <authorList>
            <person name="Tanaka Y."/>
            <person name="Kasuga D."/>
            <person name="Oba Y."/>
            <person name="Hase S."/>
            <person name="Sato K."/>
            <person name="Oba Y."/>
            <person name="Sakakibara Y."/>
        </authorList>
    </citation>
    <scope>NUCLEOTIDE SEQUENCE</scope>
</reference>
<dbReference type="Proteomes" id="UP000815677">
    <property type="component" value="Unassembled WGS sequence"/>
</dbReference>
<evidence type="ECO:0000313" key="3">
    <source>
        <dbReference type="EMBL" id="GAT61300.1"/>
    </source>
</evidence>
<keyword evidence="4" id="KW-1185">Reference proteome</keyword>
<dbReference type="Pfam" id="PF00144">
    <property type="entry name" value="Beta-lactamase"/>
    <property type="match status" value="1"/>
</dbReference>
<evidence type="ECO:0000256" key="1">
    <source>
        <dbReference type="ARBA" id="ARBA00038215"/>
    </source>
</evidence>
<feature type="domain" description="Beta-lactamase-related" evidence="2">
    <location>
        <begin position="14"/>
        <end position="200"/>
    </location>
</feature>
<dbReference type="Gene3D" id="3.40.710.10">
    <property type="entry name" value="DD-peptidase/beta-lactamase superfamily"/>
    <property type="match status" value="1"/>
</dbReference>
<proteinExistence type="inferred from homology"/>
<sequence>MYETLAHLPPTLLNQTFESYIAQHIFQPLGMNASTYSVAEAEARTLPDGTRALAHGHHWSMKDALAGKTGVLTPSEYFQRPGEERIWAGAAGILSSARDLSRWIAMLLNDGRHPLTNETVIPADVVEHVALGYSVSLEKAEFPETSPKVYGCGQNRFSYRGYEIIEHGGSNPGYKSIVTRLPHEQIGIVVLTNDDDGVRVMEPVKFRILDELLKLGNDPTDWRGRYVDSVAKAIRQNQVVNPRPNATAVRLPTTPFERMQGRFWHPTYSDFDPCFVGNATHTPRCAAVLRAPNVQQILATSLPPDQVPTFVVPFKRTFSTYIRLAHFDRNLFNASVIWTTPSADASDLEDVVVGLDRRYLAEWVPDADSEGPGQDGWAFRGDFWGKEGQIREPEGVGRESAEVWFQRTA</sequence>
<dbReference type="InterPro" id="IPR050491">
    <property type="entry name" value="AmpC-like"/>
</dbReference>
<dbReference type="PANTHER" id="PTHR46825">
    <property type="entry name" value="D-ALANYL-D-ALANINE-CARBOXYPEPTIDASE/ENDOPEPTIDASE AMPH"/>
    <property type="match status" value="1"/>
</dbReference>
<evidence type="ECO:0000313" key="4">
    <source>
        <dbReference type="Proteomes" id="UP000815677"/>
    </source>
</evidence>